<keyword evidence="3" id="KW-1185">Reference proteome</keyword>
<proteinExistence type="predicted"/>
<evidence type="ECO:0000256" key="1">
    <source>
        <dbReference type="SAM" id="MobiDB-lite"/>
    </source>
</evidence>
<gene>
    <name evidence="2" type="ORF">L9F63_017226</name>
</gene>
<feature type="non-terminal residue" evidence="2">
    <location>
        <position position="1"/>
    </location>
</feature>
<feature type="compositionally biased region" description="Low complexity" evidence="1">
    <location>
        <begin position="1"/>
        <end position="17"/>
    </location>
</feature>
<evidence type="ECO:0000313" key="3">
    <source>
        <dbReference type="Proteomes" id="UP001233999"/>
    </source>
</evidence>
<comment type="caution">
    <text evidence="2">The sequence shown here is derived from an EMBL/GenBank/DDBJ whole genome shotgun (WGS) entry which is preliminary data.</text>
</comment>
<protein>
    <submittedName>
        <fullName evidence="2">Uncharacterized protein</fullName>
    </submittedName>
</protein>
<sequence length="94" mass="10425">MVPQQSDASRSSTPTSSGIPMFGSQLINKNSSTPYTDATQLQHHKTTVLKAFIGKTMWEKLLGRRKMCRSCELITVLVSAQRFAYLNSAAVDFL</sequence>
<evidence type="ECO:0000313" key="2">
    <source>
        <dbReference type="EMBL" id="KAJ9589571.1"/>
    </source>
</evidence>
<organism evidence="2 3">
    <name type="scientific">Diploptera punctata</name>
    <name type="common">Pacific beetle cockroach</name>
    <dbReference type="NCBI Taxonomy" id="6984"/>
    <lineage>
        <taxon>Eukaryota</taxon>
        <taxon>Metazoa</taxon>
        <taxon>Ecdysozoa</taxon>
        <taxon>Arthropoda</taxon>
        <taxon>Hexapoda</taxon>
        <taxon>Insecta</taxon>
        <taxon>Pterygota</taxon>
        <taxon>Neoptera</taxon>
        <taxon>Polyneoptera</taxon>
        <taxon>Dictyoptera</taxon>
        <taxon>Blattodea</taxon>
        <taxon>Blaberoidea</taxon>
        <taxon>Blaberidae</taxon>
        <taxon>Diplopterinae</taxon>
        <taxon>Diploptera</taxon>
    </lineage>
</organism>
<dbReference type="AlphaFoldDB" id="A0AAD8EGR8"/>
<reference evidence="2" key="1">
    <citation type="journal article" date="2023" name="IScience">
        <title>Live-bearing cockroach genome reveals convergent evolutionary mechanisms linked to viviparity in insects and beyond.</title>
        <authorList>
            <person name="Fouks B."/>
            <person name="Harrison M.C."/>
            <person name="Mikhailova A.A."/>
            <person name="Marchal E."/>
            <person name="English S."/>
            <person name="Carruthers M."/>
            <person name="Jennings E.C."/>
            <person name="Chiamaka E.L."/>
            <person name="Frigard R.A."/>
            <person name="Pippel M."/>
            <person name="Attardo G.M."/>
            <person name="Benoit J.B."/>
            <person name="Bornberg-Bauer E."/>
            <person name="Tobe S.S."/>
        </authorList>
    </citation>
    <scope>NUCLEOTIDE SEQUENCE</scope>
    <source>
        <strain evidence="2">Stay&amp;Tobe</strain>
    </source>
</reference>
<name>A0AAD8EGR8_DIPPU</name>
<dbReference type="Proteomes" id="UP001233999">
    <property type="component" value="Unassembled WGS sequence"/>
</dbReference>
<reference evidence="2" key="2">
    <citation type="submission" date="2023-05" db="EMBL/GenBank/DDBJ databases">
        <authorList>
            <person name="Fouks B."/>
        </authorList>
    </citation>
    <scope>NUCLEOTIDE SEQUENCE</scope>
    <source>
        <strain evidence="2">Stay&amp;Tobe</strain>
        <tissue evidence="2">Testes</tissue>
    </source>
</reference>
<accession>A0AAD8EGR8</accession>
<feature type="compositionally biased region" description="Polar residues" evidence="1">
    <location>
        <begin position="25"/>
        <end position="39"/>
    </location>
</feature>
<feature type="region of interest" description="Disordered" evidence="1">
    <location>
        <begin position="1"/>
        <end position="39"/>
    </location>
</feature>
<dbReference type="EMBL" id="JASPKZ010004930">
    <property type="protein sequence ID" value="KAJ9589571.1"/>
    <property type="molecule type" value="Genomic_DNA"/>
</dbReference>